<evidence type="ECO:0000256" key="4">
    <source>
        <dbReference type="ARBA" id="ARBA00022737"/>
    </source>
</evidence>
<evidence type="ECO:0000256" key="3">
    <source>
        <dbReference type="ARBA" id="ARBA00022723"/>
    </source>
</evidence>
<evidence type="ECO:0000313" key="11">
    <source>
        <dbReference type="EMBL" id="KNC78766.1"/>
    </source>
</evidence>
<dbReference type="CDD" id="cd17671">
    <property type="entry name" value="RUN"/>
    <property type="match status" value="1"/>
</dbReference>
<keyword evidence="6" id="KW-0863">Zinc-finger</keyword>
<dbReference type="Pfam" id="PF02759">
    <property type="entry name" value="RUN"/>
    <property type="match status" value="1"/>
</dbReference>
<dbReference type="PROSITE" id="PS50826">
    <property type="entry name" value="RUN"/>
    <property type="match status" value="1"/>
</dbReference>
<keyword evidence="7" id="KW-0862">Zinc</keyword>
<feature type="compositionally biased region" description="Polar residues" evidence="9">
    <location>
        <begin position="601"/>
        <end position="626"/>
    </location>
</feature>
<evidence type="ECO:0000256" key="7">
    <source>
        <dbReference type="ARBA" id="ARBA00022833"/>
    </source>
</evidence>
<keyword evidence="12" id="KW-1185">Reference proteome</keyword>
<dbReference type="RefSeq" id="XP_014152668.1">
    <property type="nucleotide sequence ID" value="XM_014297193.1"/>
</dbReference>
<dbReference type="InterPro" id="IPR025258">
    <property type="entry name" value="RH_dom"/>
</dbReference>
<dbReference type="GeneID" id="25909311"/>
<dbReference type="PANTHER" id="PTHR12326:SF12">
    <property type="entry name" value="PLECKSTRIN HOMOLOGY AND RUN DOMAIN CONTAINING M1"/>
    <property type="match status" value="1"/>
</dbReference>
<name>A0A0L0FQE5_9EUKA</name>
<dbReference type="STRING" id="667725.A0A0L0FQE5"/>
<keyword evidence="3" id="KW-0479">Metal-binding</keyword>
<dbReference type="eggNOG" id="KOG1829">
    <property type="taxonomic scope" value="Eukaryota"/>
</dbReference>
<feature type="compositionally biased region" description="Basic residues" evidence="9">
    <location>
        <begin position="225"/>
        <end position="242"/>
    </location>
</feature>
<dbReference type="SUPFAM" id="SSF140741">
    <property type="entry name" value="RUN domain-like"/>
    <property type="match status" value="1"/>
</dbReference>
<dbReference type="EMBL" id="KQ242427">
    <property type="protein sequence ID" value="KNC78766.1"/>
    <property type="molecule type" value="Genomic_DNA"/>
</dbReference>
<dbReference type="Pfam" id="PF13901">
    <property type="entry name" value="RH_dom"/>
    <property type="match status" value="1"/>
</dbReference>
<evidence type="ECO:0000256" key="5">
    <source>
        <dbReference type="ARBA" id="ARBA00022753"/>
    </source>
</evidence>
<keyword evidence="4" id="KW-0677">Repeat</keyword>
<dbReference type="GO" id="GO:0005770">
    <property type="term" value="C:late endosome"/>
    <property type="evidence" value="ECO:0007669"/>
    <property type="project" value="UniProtKB-SubCell"/>
</dbReference>
<dbReference type="AlphaFoldDB" id="A0A0L0FQE5"/>
<dbReference type="InterPro" id="IPR037213">
    <property type="entry name" value="Run_dom_sf"/>
</dbReference>
<feature type="compositionally biased region" description="Basic and acidic residues" evidence="9">
    <location>
        <begin position="271"/>
        <end position="280"/>
    </location>
</feature>
<dbReference type="InterPro" id="IPR004012">
    <property type="entry name" value="Run_dom"/>
</dbReference>
<evidence type="ECO:0000259" key="10">
    <source>
        <dbReference type="PROSITE" id="PS50826"/>
    </source>
</evidence>
<dbReference type="GO" id="GO:0006914">
    <property type="term" value="P:autophagy"/>
    <property type="evidence" value="ECO:0007669"/>
    <property type="project" value="UniProtKB-KW"/>
</dbReference>
<feature type="region of interest" description="Disordered" evidence="9">
    <location>
        <begin position="598"/>
        <end position="636"/>
    </location>
</feature>
<comment type="subcellular location">
    <subcellularLocation>
        <location evidence="1">Late endosome</location>
    </subcellularLocation>
</comment>
<sequence length="976" mass="107241">MRYSVHSIISPVCIIMSAPSIAGADSPLLSVKRLVGEIVEDCERRDSSTVTHFNQDAISLCDELLVVLNNGVRSRWAHNGATAWPFISALLDDVAIKLVNDMRGVDEESDKCKAWLRQSLNECSFIGFLNTVLTNQSEAETHYESDGYMRNVEFLQDLIRFLQPLLDLRFTIYPTQALAQENAPAAKIKYHKDNTPRKKHRDFSGPTFALPSAGMEDNVSIRSSSSRHSRSRKSSRSHRSSRAKLEPSYTGTRSEKGDGAETSMRNSTILDSRRDKEQKGDSTQQSDIAARTRDYTAKRIKSNPSLTDSTVLTAIADTNDNDSIVDLHLRSLAYKRPTKNKRNSPDADIGSTDADNNTYADINNIYANINLEKGVGAGVDVTYGAGAMVDRLLTRATNRRAKEDVRMSPGLEPQICDSGTERKQPDTREDDKELSDCPGNVYMGAVLSDAKGTQKSRIEGGQQEPALPAIPSDSDSDVTPLQSPSTDNVFTIPIFPSRVNTSNVNSINEINDALATFPRLSGTPDSDGLHGVEGMGLGMAMGGSQMYAHPYPRAHLSIQALYSLVTQEEKCTVHLQNVLVSPMLIAAISRLASEPQPLEAHSQQLRTDEQSSAALTSVRTASSQASDPILPGTAHDISRRRTVDAVGYPLRRVSLVPSVGSAHSSGVRYQPRGTKGDRRRTSLSGIVGFDIIPLSSVQDGQVVPAGITAELTARYMTEFGCERGLAVQDYVCAGTGCSRGLGPGTTNQPWVCNLTGLYYCKPCMSTDKHIIPARVLMNWDCRLYTVSAHAVPTLNFIRELPIIDLAQVNPFLTFHVPELKRAAELRQRLCAVIDFVLTCRVENASKILRKVGPLQLHLVDPKQLYSLNDLVLANHLQLDTLLHQLSQWCEKHVLACDLCSQKGSYCEFCRSEDIIYPFHLAETTACSKCHSLAHTHCFDADACPKCRRLEKVGLAKAKREARARARAEAATVELRA</sequence>
<keyword evidence="5" id="KW-0967">Endosome</keyword>
<dbReference type="GO" id="GO:0008270">
    <property type="term" value="F:zinc ion binding"/>
    <property type="evidence" value="ECO:0007669"/>
    <property type="project" value="UniProtKB-KW"/>
</dbReference>
<dbReference type="Gene3D" id="1.20.58.900">
    <property type="match status" value="1"/>
</dbReference>
<keyword evidence="2" id="KW-0597">Phosphoprotein</keyword>
<feature type="domain" description="RUN" evidence="10">
    <location>
        <begin position="51"/>
        <end position="177"/>
    </location>
</feature>
<dbReference type="Proteomes" id="UP000054560">
    <property type="component" value="Unassembled WGS sequence"/>
</dbReference>
<dbReference type="SMART" id="SM00593">
    <property type="entry name" value="RUN"/>
    <property type="match status" value="1"/>
</dbReference>
<dbReference type="InterPro" id="IPR051366">
    <property type="entry name" value="DEF8"/>
</dbReference>
<dbReference type="PANTHER" id="PTHR12326">
    <property type="entry name" value="PLECKSTRIN HOMOLOGY DOMAIN CONTAINING PROTEIN"/>
    <property type="match status" value="1"/>
</dbReference>
<evidence type="ECO:0000313" key="12">
    <source>
        <dbReference type="Proteomes" id="UP000054560"/>
    </source>
</evidence>
<evidence type="ECO:0000256" key="6">
    <source>
        <dbReference type="ARBA" id="ARBA00022771"/>
    </source>
</evidence>
<evidence type="ECO:0000256" key="9">
    <source>
        <dbReference type="SAM" id="MobiDB-lite"/>
    </source>
</evidence>
<gene>
    <name evidence="11" type="ORF">SARC_08807</name>
</gene>
<reference evidence="11 12" key="1">
    <citation type="submission" date="2011-02" db="EMBL/GenBank/DDBJ databases">
        <title>The Genome Sequence of Sphaeroforma arctica JP610.</title>
        <authorList>
            <consortium name="The Broad Institute Genome Sequencing Platform"/>
            <person name="Russ C."/>
            <person name="Cuomo C."/>
            <person name="Young S.K."/>
            <person name="Zeng Q."/>
            <person name="Gargeya S."/>
            <person name="Alvarado L."/>
            <person name="Berlin A."/>
            <person name="Chapman S.B."/>
            <person name="Chen Z."/>
            <person name="Freedman E."/>
            <person name="Gellesch M."/>
            <person name="Goldberg J."/>
            <person name="Griggs A."/>
            <person name="Gujja S."/>
            <person name="Heilman E."/>
            <person name="Heiman D."/>
            <person name="Howarth C."/>
            <person name="Mehta T."/>
            <person name="Neiman D."/>
            <person name="Pearson M."/>
            <person name="Roberts A."/>
            <person name="Saif S."/>
            <person name="Shea T."/>
            <person name="Shenoy N."/>
            <person name="Sisk P."/>
            <person name="Stolte C."/>
            <person name="Sykes S."/>
            <person name="White J."/>
            <person name="Yandava C."/>
            <person name="Burger G."/>
            <person name="Gray M.W."/>
            <person name="Holland P.W.H."/>
            <person name="King N."/>
            <person name="Lang F.B.F."/>
            <person name="Roger A.J."/>
            <person name="Ruiz-Trillo I."/>
            <person name="Haas B."/>
            <person name="Nusbaum C."/>
            <person name="Birren B."/>
        </authorList>
    </citation>
    <scope>NUCLEOTIDE SEQUENCE [LARGE SCALE GENOMIC DNA]</scope>
    <source>
        <strain evidence="11 12">JP610</strain>
    </source>
</reference>
<proteinExistence type="predicted"/>
<evidence type="ECO:0000256" key="8">
    <source>
        <dbReference type="ARBA" id="ARBA00023006"/>
    </source>
</evidence>
<organism evidence="11 12">
    <name type="scientific">Sphaeroforma arctica JP610</name>
    <dbReference type="NCBI Taxonomy" id="667725"/>
    <lineage>
        <taxon>Eukaryota</taxon>
        <taxon>Ichthyosporea</taxon>
        <taxon>Ichthyophonida</taxon>
        <taxon>Sphaeroforma</taxon>
    </lineage>
</organism>
<feature type="compositionally biased region" description="Basic and acidic residues" evidence="9">
    <location>
        <begin position="419"/>
        <end position="435"/>
    </location>
</feature>
<dbReference type="OrthoDB" id="62364at2759"/>
<feature type="region of interest" description="Disordered" evidence="9">
    <location>
        <begin position="400"/>
        <end position="484"/>
    </location>
</feature>
<keyword evidence="8" id="KW-0072">Autophagy</keyword>
<protein>
    <recommendedName>
        <fullName evidence="10">RUN domain-containing protein</fullName>
    </recommendedName>
</protein>
<feature type="region of interest" description="Disordered" evidence="9">
    <location>
        <begin position="336"/>
        <end position="355"/>
    </location>
</feature>
<accession>A0A0L0FQE5</accession>
<dbReference type="SMART" id="SM01175">
    <property type="entry name" value="DUF4206"/>
    <property type="match status" value="1"/>
</dbReference>
<evidence type="ECO:0000256" key="1">
    <source>
        <dbReference type="ARBA" id="ARBA00004603"/>
    </source>
</evidence>
<evidence type="ECO:0000256" key="2">
    <source>
        <dbReference type="ARBA" id="ARBA00022553"/>
    </source>
</evidence>
<feature type="region of interest" description="Disordered" evidence="9">
    <location>
        <begin position="188"/>
        <end position="301"/>
    </location>
</feature>